<name>A0A5C8NYU1_9BURK</name>
<dbReference type="PANTHER" id="PTHR33490">
    <property type="entry name" value="BLR5614 PROTEIN-RELATED"/>
    <property type="match status" value="1"/>
</dbReference>
<dbReference type="Pfam" id="PF08379">
    <property type="entry name" value="Bact_transglu_N"/>
    <property type="match status" value="1"/>
</dbReference>
<dbReference type="InterPro" id="IPR002931">
    <property type="entry name" value="Transglutaminase-like"/>
</dbReference>
<reference evidence="2 3" key="1">
    <citation type="submission" date="2019-06" db="EMBL/GenBank/DDBJ databases">
        <title>Quisquiliibacterium sp. nov., isolated from a maize field.</title>
        <authorList>
            <person name="Lin S.-Y."/>
            <person name="Tsai C.-F."/>
            <person name="Young C.-C."/>
        </authorList>
    </citation>
    <scope>NUCLEOTIDE SEQUENCE [LARGE SCALE GENOMIC DNA]</scope>
    <source>
        <strain evidence="2 3">CC-CFT501</strain>
    </source>
</reference>
<dbReference type="OrthoDB" id="5438043at2"/>
<feature type="domain" description="Transglutaminase-like" evidence="1">
    <location>
        <begin position="156"/>
        <end position="218"/>
    </location>
</feature>
<gene>
    <name evidence="2" type="ORF">FHP08_08810</name>
</gene>
<evidence type="ECO:0000259" key="1">
    <source>
        <dbReference type="SMART" id="SM00460"/>
    </source>
</evidence>
<dbReference type="Pfam" id="PF01841">
    <property type="entry name" value="Transglut_core"/>
    <property type="match status" value="1"/>
</dbReference>
<dbReference type="RefSeq" id="WP_147704077.1">
    <property type="nucleotide sequence ID" value="NZ_VDUY01000003.1"/>
</dbReference>
<dbReference type="InterPro" id="IPR013589">
    <property type="entry name" value="Bac_transglu_N"/>
</dbReference>
<dbReference type="InterPro" id="IPR038765">
    <property type="entry name" value="Papain-like_cys_pep_sf"/>
</dbReference>
<dbReference type="EMBL" id="VDUY01000003">
    <property type="protein sequence ID" value="TXL66165.1"/>
    <property type="molecule type" value="Genomic_DNA"/>
</dbReference>
<protein>
    <submittedName>
        <fullName evidence="2">Transglutaminase family protein</fullName>
    </submittedName>
</protein>
<evidence type="ECO:0000313" key="3">
    <source>
        <dbReference type="Proteomes" id="UP000321548"/>
    </source>
</evidence>
<dbReference type="SUPFAM" id="SSF54001">
    <property type="entry name" value="Cysteine proteinases"/>
    <property type="match status" value="1"/>
</dbReference>
<evidence type="ECO:0000313" key="2">
    <source>
        <dbReference type="EMBL" id="TXL66165.1"/>
    </source>
</evidence>
<dbReference type="AlphaFoldDB" id="A0A5C8NYU1"/>
<comment type="caution">
    <text evidence="2">The sequence shown here is derived from an EMBL/GenBank/DDBJ whole genome shotgun (WGS) entry which is preliminary data.</text>
</comment>
<accession>A0A5C8NYU1</accession>
<organism evidence="2 3">
    <name type="scientific">Zeimonas arvi</name>
    <dbReference type="NCBI Taxonomy" id="2498847"/>
    <lineage>
        <taxon>Bacteria</taxon>
        <taxon>Pseudomonadati</taxon>
        <taxon>Pseudomonadota</taxon>
        <taxon>Betaproteobacteria</taxon>
        <taxon>Burkholderiales</taxon>
        <taxon>Burkholderiaceae</taxon>
        <taxon>Zeimonas</taxon>
    </lineage>
</organism>
<dbReference type="Gene3D" id="3.10.620.30">
    <property type="match status" value="1"/>
</dbReference>
<proteinExistence type="predicted"/>
<dbReference type="SMART" id="SM00460">
    <property type="entry name" value="TGc"/>
    <property type="match status" value="1"/>
</dbReference>
<keyword evidence="3" id="KW-1185">Reference proteome</keyword>
<sequence length="264" mass="29287">MQLTVFHETRYRYADPPSRSTQYIRLTPYPSARQRVLEWAVEMPAPGLLMRDAFDNITHVLALDAPPVEISLVARGRVDVDEMDDGEPAGRLDPRIFLRDTPLTEPDDAIRAFVEPMRRTVAGRPLIGMTDLMSALIDRMPYTPGSTEVHHTASEAFAGGAGVCQDHSHVFIACSRTLGVPSRYVSGYVYSSDFEQVASHAWAEAWIMNRWISFDVSNARHAGGAHIKLAIGLDYLDACPVRGVRLGGGHERLSTTAWVRVAEQ</sequence>
<dbReference type="PANTHER" id="PTHR33490:SF6">
    <property type="entry name" value="SLL1049 PROTEIN"/>
    <property type="match status" value="1"/>
</dbReference>
<dbReference type="Proteomes" id="UP000321548">
    <property type="component" value="Unassembled WGS sequence"/>
</dbReference>